<protein>
    <recommendedName>
        <fullName evidence="3">Tudor domain-containing protein</fullName>
    </recommendedName>
</protein>
<dbReference type="InterPro" id="IPR050621">
    <property type="entry name" value="Tudor_domain_containing"/>
</dbReference>
<dbReference type="SUPFAM" id="SSF63748">
    <property type="entry name" value="Tudor/PWWP/MBT"/>
    <property type="match status" value="7"/>
</dbReference>
<accession>A0A814C9X7</accession>
<dbReference type="InterPro" id="IPR035437">
    <property type="entry name" value="SNase_OB-fold_sf"/>
</dbReference>
<feature type="domain" description="Tudor" evidence="3">
    <location>
        <begin position="1347"/>
        <end position="1411"/>
    </location>
</feature>
<feature type="compositionally biased region" description="Polar residues" evidence="2">
    <location>
        <begin position="1873"/>
        <end position="1885"/>
    </location>
</feature>
<feature type="region of interest" description="Disordered" evidence="2">
    <location>
        <begin position="1850"/>
        <end position="1885"/>
    </location>
</feature>
<feature type="domain" description="Tudor" evidence="3">
    <location>
        <begin position="729"/>
        <end position="788"/>
    </location>
</feature>
<evidence type="ECO:0000256" key="2">
    <source>
        <dbReference type="SAM" id="MobiDB-lite"/>
    </source>
</evidence>
<feature type="domain" description="Tudor" evidence="3">
    <location>
        <begin position="264"/>
        <end position="324"/>
    </location>
</feature>
<dbReference type="Gene3D" id="2.40.50.90">
    <property type="match status" value="4"/>
</dbReference>
<gene>
    <name evidence="4" type="ORF">OXX778_LOCUS13271</name>
</gene>
<dbReference type="InterPro" id="IPR002999">
    <property type="entry name" value="Tudor"/>
</dbReference>
<dbReference type="Proteomes" id="UP000663879">
    <property type="component" value="Unassembled WGS sequence"/>
</dbReference>
<dbReference type="Gene3D" id="2.30.30.140">
    <property type="match status" value="7"/>
</dbReference>
<feature type="coiled-coil region" evidence="1">
    <location>
        <begin position="35"/>
        <end position="62"/>
    </location>
</feature>
<dbReference type="OrthoDB" id="341421at2759"/>
<organism evidence="4 5">
    <name type="scientific">Brachionus calyciflorus</name>
    <dbReference type="NCBI Taxonomy" id="104777"/>
    <lineage>
        <taxon>Eukaryota</taxon>
        <taxon>Metazoa</taxon>
        <taxon>Spiralia</taxon>
        <taxon>Gnathifera</taxon>
        <taxon>Rotifera</taxon>
        <taxon>Eurotatoria</taxon>
        <taxon>Monogononta</taxon>
        <taxon>Pseudotrocha</taxon>
        <taxon>Ploima</taxon>
        <taxon>Brachionidae</taxon>
        <taxon>Brachionus</taxon>
    </lineage>
</organism>
<dbReference type="CDD" id="cd20379">
    <property type="entry name" value="Tudor_dTUD-like"/>
    <property type="match status" value="3"/>
</dbReference>
<dbReference type="SMART" id="SM00333">
    <property type="entry name" value="TUDOR"/>
    <property type="match status" value="7"/>
</dbReference>
<dbReference type="PANTHER" id="PTHR22948:SF29">
    <property type="entry name" value="FI02030P-RELATED"/>
    <property type="match status" value="1"/>
</dbReference>
<evidence type="ECO:0000256" key="1">
    <source>
        <dbReference type="SAM" id="Coils"/>
    </source>
</evidence>
<proteinExistence type="predicted"/>
<dbReference type="PANTHER" id="PTHR22948">
    <property type="entry name" value="TUDOR DOMAIN CONTAINING PROTEIN"/>
    <property type="match status" value="1"/>
</dbReference>
<name>A0A814C9X7_9BILA</name>
<evidence type="ECO:0000259" key="3">
    <source>
        <dbReference type="PROSITE" id="PS50304"/>
    </source>
</evidence>
<dbReference type="Pfam" id="PF00567">
    <property type="entry name" value="TUDOR"/>
    <property type="match status" value="7"/>
</dbReference>
<feature type="domain" description="Tudor" evidence="3">
    <location>
        <begin position="485"/>
        <end position="544"/>
    </location>
</feature>
<feature type="non-terminal residue" evidence="4">
    <location>
        <position position="1885"/>
    </location>
</feature>
<keyword evidence="1" id="KW-0175">Coiled coil</keyword>
<dbReference type="EMBL" id="CAJNOC010002522">
    <property type="protein sequence ID" value="CAF0937993.1"/>
    <property type="molecule type" value="Genomic_DNA"/>
</dbReference>
<feature type="domain" description="Tudor" evidence="3">
    <location>
        <begin position="1686"/>
        <end position="1746"/>
    </location>
</feature>
<dbReference type="PROSITE" id="PS50304">
    <property type="entry name" value="TUDOR"/>
    <property type="match status" value="5"/>
</dbReference>
<comment type="caution">
    <text evidence="4">The sequence shown here is derived from an EMBL/GenBank/DDBJ whole genome shotgun (WGS) entry which is preliminary data.</text>
</comment>
<evidence type="ECO:0000313" key="5">
    <source>
        <dbReference type="Proteomes" id="UP000663879"/>
    </source>
</evidence>
<keyword evidence="5" id="KW-1185">Reference proteome</keyword>
<reference evidence="4" key="1">
    <citation type="submission" date="2021-02" db="EMBL/GenBank/DDBJ databases">
        <authorList>
            <person name="Nowell W R."/>
        </authorList>
    </citation>
    <scope>NUCLEOTIDE SEQUENCE</scope>
    <source>
        <strain evidence="4">Ploen Becks lab</strain>
    </source>
</reference>
<dbReference type="FunFam" id="2.30.30.140:FF:000018">
    <property type="entry name" value="Serine/threonine-protein kinase 31"/>
    <property type="match status" value="1"/>
</dbReference>
<sequence>MDNPVEVNANANRKCAEMVHIKSPNNFWIRLEEYKNDYIEMLAQLQSQYQDAHEDCESLNISDVKLGSTYCSFNHILFEWHRCEILAVNMTDVYISYIDIGHTDLVPVKSIKNLKSHFQIHSPFALHCTLNGIKPYDTCSWSLEVVNEFTKITNKKLLTLNIKSKIDNVYHIDLFVKNINISEHLVKLNYAVQIAESVSVNSNSVINKIKVESGKEYLVTVPSIVNPFCFYVQINEYLEEFGKFEVEMQEYYQNVPIEGQQLENPQIGALCMAKYTEDQQWYRAKVKEINKETKTFRVYFIDYGNEDIIPQAGLLRIEPKFLKYPIMAIKCCLDGIKPPNEGFLESKLSEVADFMYNSLMESVMCIFTGRKIDDFHLVSVNVQDQTLSKILIENSYASKIENSPLKKIPIPKQQIQNKIYTSDGLKKYLNENLNLELNKIYEVVVTHIETFREFYIKLQETDLIKNSMNNMKYFYEKKINLPQPLFEPDSPCVYYDYDNKDWLRAKIIHIYDDNHCLIRLVDSGRTKYVNRRELREIFDKFLEQQCQGALACLDGLSDFNDEDIDEGILLKFKEIALNKKFIAKVIKVDKKMSKFTLNLFDESGESVYHVLVDNLDNSVLNLSQKFKPTIQSKLEETQISMLETSLNDTVVKPSVEIKKSRICEYYYYESLKIHSELKYTINISNYESKNKFYAQINSEFEIFDAKFDEFQQSCELASKIDLNDLTSLSDLSKLAVGARFYEDNLWYRAKIIAQPLNNIIKVEFVDYGNIQDTKIEDLVYLTSLYAKFPPSTLKIDSIAYIDEINIADDILQKTLLYGDSETEENKYNWQNAFFRLSSLRNEIIIDDFYALLYKNNILKSDFYIKPAINDPISNLNNDLEIKSSDILSVRLCNIENGLKYIYFNLISSLERLNKMESLIEPLIKLEQENIKMNQIFLVKSKKNKLFRCVLLAKKSKKENIVFYVDYGRREILSSDIQCFIMPPSLYSFGLFGFHCRLTLADNIENVWTREEKEKFYQKIKPGHEYEIKLITRIKEPFIIEFYDKKNQIDFQFNQIISRMTQTKYETQSILNGIKIPNGDYHFLNHTESLDSDFFKIYIQSDSLFENLVEFTEKMTENLKANVNELKIKTIKKGDVFLSRTRNSKFLANIKSEKIRNFISKYYCRIFIEEKKNYLQIFYIDFGYQDIIPFENEILSNDYKMLTIPLQFKIIPQFLLEVKPSKLDYIKKLNNAVKFNDFIDSDFINSNLKEISSLIFKIDFSQAFYSSTEPIFQVDLVEKDGKNQNLIDLLIEKTFTNLTNYNFETTISHLNSAEDFYVQKIKFDSLLKDLQEIIQYKIQNKKLQRLKSIETNKLCVSGFEDGCFYRARIIGFGHKLMNSDEIVCDVFYIDYGNTSTVRTSELYELTPDLMDRFPKNFAINCRIDFNYCPNKDELEFINEFLFEIFESRKFDAKFKNRISDNKYNEAGFYLIDLFDSETKENVIDMFKIKALKEVQGQLSCVQFNGTMSDSIEEDKAIAESLNDDTVANATNLHESICMTKKEQDKFHQKLSDTWETTALELKNYEKFNDTLSEKEVFKKQLNDTWETTAIDLKNYDQYNETLNQTLTNKQDESIDKSELYSTANSSQFDSTDKTISEMDNQDDYLLIKDCLISFMHSTTDLFIQESNFDENIQKIQPLIDNCLDPFDLSESNLCIGQFQQDELFYRCKVLQWFEEKNQAFCELIDFGNRDYIPIDTITKMSTDLTKIKPLAINCTLNFDIEFESKAYQQLDDLVNLETKFDCRLKKSDLDSFYELPEQRVSIELLIPKNGLKITTKVLEEPCLREKINEEISQNEFDNYYQIKNLNLSPCKTDNLKKSRKDEDEDKDEGEPFSGSPNLNFKTSTKL</sequence>
<evidence type="ECO:0000313" key="4">
    <source>
        <dbReference type="EMBL" id="CAF0937993.1"/>
    </source>
</evidence>